<dbReference type="PROSITE" id="PS50110">
    <property type="entry name" value="RESPONSE_REGULATORY"/>
    <property type="match status" value="1"/>
</dbReference>
<sequence length="668" mass="72015">MSMGADPTEQERAARRWLSPLNLGVLIGALVAASVVVLLIVQASAANRQRDRALELERHSYDVMLVTRTVGTSMAKAEASLGRFATSADRGMGTSYYNAWTDAGAQITQLESLVGKDPTEVQLVHQLRDLYNARGEELGLTAQRAYYKQGWPALLLFNNAGHSKLIGQIDKTLTAIQDHESDKLQNRFDQSDAAASESNHVVKLLSLTGLLLVAGGIVLAWLAWLALITRRSAQRETEEAEYRNVWLEQAVAERTRELSESNAMLNREMAEREAAEARLRQMQKMEAVGQLTGGIAHDFNNMLAVVVGGLDLARRRLQVEADEVGRHIDNAMEGANRAAALTRRLLGFARAEPLLPEAIDPAKLIDGMSDLIDRTLGERVMVATRLSPGAWPIWVDPLQLENAILNLAVNARDAMNGAGRLEIAVDNVTLAEGEVGEAKAGDHVRVAVTDTGCGMSPEVLERVFEPFFTTKEVGKGTGLGMSQIFGFVRQSGGDIAIRSAPGEGTTVSLYLPRGTKSAPSDTINIAPPQLRQVPSDPVPAALTGEPVLIVEDDPRVRIATTSAITELGYRPLACASGEEALALLEGHDDIHLMITDVVMPGMTGPELGAQVRQRFPHVGILYVTGYAGEAGEGGELEGEAVLRKPFTVSALERAVTDALHRARPAHAA</sequence>
<dbReference type="InterPro" id="IPR001789">
    <property type="entry name" value="Sig_transdc_resp-reg_receiver"/>
</dbReference>
<protein>
    <recommendedName>
        <fullName evidence="2">histidine kinase</fullName>
        <ecNumber evidence="2">2.7.13.3</ecNumber>
    </recommendedName>
</protein>
<dbReference type="InterPro" id="IPR007891">
    <property type="entry name" value="CHASE3"/>
</dbReference>
<dbReference type="InterPro" id="IPR011006">
    <property type="entry name" value="CheY-like_superfamily"/>
</dbReference>
<comment type="catalytic activity">
    <reaction evidence="1">
        <text>ATP + protein L-histidine = ADP + protein N-phospho-L-histidine.</text>
        <dbReference type="EC" id="2.7.13.3"/>
    </reaction>
</comment>
<dbReference type="Proteomes" id="UP000570166">
    <property type="component" value="Unassembled WGS sequence"/>
</dbReference>
<dbReference type="InterPro" id="IPR004358">
    <property type="entry name" value="Sig_transdc_His_kin-like_C"/>
</dbReference>
<dbReference type="SMART" id="SM00388">
    <property type="entry name" value="HisKA"/>
    <property type="match status" value="1"/>
</dbReference>
<evidence type="ECO:0000256" key="1">
    <source>
        <dbReference type="ARBA" id="ARBA00000085"/>
    </source>
</evidence>
<dbReference type="SMART" id="SM00387">
    <property type="entry name" value="HATPase_c"/>
    <property type="match status" value="1"/>
</dbReference>
<dbReference type="GO" id="GO:0000155">
    <property type="term" value="F:phosphorelay sensor kinase activity"/>
    <property type="evidence" value="ECO:0007669"/>
    <property type="project" value="InterPro"/>
</dbReference>
<keyword evidence="6" id="KW-1133">Transmembrane helix</keyword>
<dbReference type="RefSeq" id="WP_160363289.1">
    <property type="nucleotide sequence ID" value="NZ_JACEIB010000003.1"/>
</dbReference>
<accession>A0A838L315</accession>
<feature type="modified residue" description="4-aspartylphosphate" evidence="4">
    <location>
        <position position="596"/>
    </location>
</feature>
<keyword evidence="10" id="KW-1185">Reference proteome</keyword>
<dbReference type="Gene3D" id="1.10.287.130">
    <property type="match status" value="1"/>
</dbReference>
<organism evidence="9 10">
    <name type="scientific">Sphingomonas chungangi</name>
    <dbReference type="NCBI Taxonomy" id="2683589"/>
    <lineage>
        <taxon>Bacteria</taxon>
        <taxon>Pseudomonadati</taxon>
        <taxon>Pseudomonadota</taxon>
        <taxon>Alphaproteobacteria</taxon>
        <taxon>Sphingomonadales</taxon>
        <taxon>Sphingomonadaceae</taxon>
        <taxon>Sphingomonas</taxon>
    </lineage>
</organism>
<dbReference type="PROSITE" id="PS50109">
    <property type="entry name" value="HIS_KIN"/>
    <property type="match status" value="1"/>
</dbReference>
<feature type="transmembrane region" description="Helical" evidence="6">
    <location>
        <begin position="204"/>
        <end position="227"/>
    </location>
</feature>
<dbReference type="PRINTS" id="PR00344">
    <property type="entry name" value="BCTRLSENSOR"/>
</dbReference>
<feature type="transmembrane region" description="Helical" evidence="6">
    <location>
        <begin position="20"/>
        <end position="41"/>
    </location>
</feature>
<gene>
    <name evidence="9" type="ORF">HZF05_05035</name>
</gene>
<dbReference type="EMBL" id="JACEIB010000003">
    <property type="protein sequence ID" value="MBA2933457.1"/>
    <property type="molecule type" value="Genomic_DNA"/>
</dbReference>
<comment type="caution">
    <text evidence="9">The sequence shown here is derived from an EMBL/GenBank/DDBJ whole genome shotgun (WGS) entry which is preliminary data.</text>
</comment>
<dbReference type="Gene3D" id="3.30.565.10">
    <property type="entry name" value="Histidine kinase-like ATPase, C-terminal domain"/>
    <property type="match status" value="1"/>
</dbReference>
<proteinExistence type="predicted"/>
<evidence type="ECO:0000256" key="3">
    <source>
        <dbReference type="ARBA" id="ARBA00022553"/>
    </source>
</evidence>
<dbReference type="InterPro" id="IPR005467">
    <property type="entry name" value="His_kinase_dom"/>
</dbReference>
<dbReference type="Pfam" id="PF00072">
    <property type="entry name" value="Response_reg"/>
    <property type="match status" value="1"/>
</dbReference>
<evidence type="ECO:0000259" key="7">
    <source>
        <dbReference type="PROSITE" id="PS50109"/>
    </source>
</evidence>
<evidence type="ECO:0000256" key="4">
    <source>
        <dbReference type="PROSITE-ProRule" id="PRU00169"/>
    </source>
</evidence>
<evidence type="ECO:0000313" key="9">
    <source>
        <dbReference type="EMBL" id="MBA2933457.1"/>
    </source>
</evidence>
<evidence type="ECO:0000313" key="10">
    <source>
        <dbReference type="Proteomes" id="UP000570166"/>
    </source>
</evidence>
<evidence type="ECO:0000256" key="5">
    <source>
        <dbReference type="SAM" id="Coils"/>
    </source>
</evidence>
<dbReference type="SUPFAM" id="SSF55874">
    <property type="entry name" value="ATPase domain of HSP90 chaperone/DNA topoisomerase II/histidine kinase"/>
    <property type="match status" value="1"/>
</dbReference>
<reference evidence="9 10" key="1">
    <citation type="submission" date="2020-07" db="EMBL/GenBank/DDBJ databases">
        <authorList>
            <person name="Sun Q."/>
        </authorList>
    </citation>
    <scope>NUCLEOTIDE SEQUENCE [LARGE SCALE GENOMIC DNA]</scope>
    <source>
        <strain evidence="9 10">CGMCC 1.13654</strain>
    </source>
</reference>
<dbReference type="Pfam" id="PF02518">
    <property type="entry name" value="HATPase_c"/>
    <property type="match status" value="1"/>
</dbReference>
<feature type="coiled-coil region" evidence="5">
    <location>
        <begin position="258"/>
        <end position="285"/>
    </location>
</feature>
<feature type="domain" description="Histidine kinase" evidence="7">
    <location>
        <begin position="294"/>
        <end position="515"/>
    </location>
</feature>
<dbReference type="InterPro" id="IPR036097">
    <property type="entry name" value="HisK_dim/P_sf"/>
</dbReference>
<dbReference type="InterPro" id="IPR003661">
    <property type="entry name" value="HisK_dim/P_dom"/>
</dbReference>
<dbReference type="InterPro" id="IPR003594">
    <property type="entry name" value="HATPase_dom"/>
</dbReference>
<dbReference type="SMART" id="SM00448">
    <property type="entry name" value="REC"/>
    <property type="match status" value="1"/>
</dbReference>
<feature type="domain" description="Response regulatory" evidence="8">
    <location>
        <begin position="546"/>
        <end position="659"/>
    </location>
</feature>
<evidence type="ECO:0000256" key="2">
    <source>
        <dbReference type="ARBA" id="ARBA00012438"/>
    </source>
</evidence>
<evidence type="ECO:0000256" key="6">
    <source>
        <dbReference type="SAM" id="Phobius"/>
    </source>
</evidence>
<dbReference type="SUPFAM" id="SSF52172">
    <property type="entry name" value="CheY-like"/>
    <property type="match status" value="1"/>
</dbReference>
<dbReference type="Pfam" id="PF05227">
    <property type="entry name" value="CHASE3"/>
    <property type="match status" value="1"/>
</dbReference>
<dbReference type="EC" id="2.7.13.3" evidence="2"/>
<dbReference type="PANTHER" id="PTHR43065">
    <property type="entry name" value="SENSOR HISTIDINE KINASE"/>
    <property type="match status" value="1"/>
</dbReference>
<dbReference type="SUPFAM" id="SSF47384">
    <property type="entry name" value="Homodimeric domain of signal transducing histidine kinase"/>
    <property type="match status" value="1"/>
</dbReference>
<keyword evidence="6" id="KW-0812">Transmembrane</keyword>
<keyword evidence="3 4" id="KW-0597">Phosphoprotein</keyword>
<evidence type="ECO:0000259" key="8">
    <source>
        <dbReference type="PROSITE" id="PS50110"/>
    </source>
</evidence>
<dbReference type="InterPro" id="IPR036890">
    <property type="entry name" value="HATPase_C_sf"/>
</dbReference>
<keyword evidence="6" id="KW-0472">Membrane</keyword>
<dbReference type="AlphaFoldDB" id="A0A838L315"/>
<keyword evidence="5" id="KW-0175">Coiled coil</keyword>
<dbReference type="Gene3D" id="3.40.50.2300">
    <property type="match status" value="1"/>
</dbReference>
<dbReference type="PANTHER" id="PTHR43065:SF42">
    <property type="entry name" value="TWO-COMPONENT SENSOR PPRA"/>
    <property type="match status" value="1"/>
</dbReference>
<name>A0A838L315_9SPHN</name>